<keyword evidence="5" id="KW-1185">Reference proteome</keyword>
<evidence type="ECO:0000256" key="2">
    <source>
        <dbReference type="ARBA" id="ARBA00023002"/>
    </source>
</evidence>
<dbReference type="InterPro" id="IPR036291">
    <property type="entry name" value="NAD(P)-bd_dom_sf"/>
</dbReference>
<dbReference type="InterPro" id="IPR002347">
    <property type="entry name" value="SDR_fam"/>
</dbReference>
<gene>
    <name evidence="4" type="ORF">GCM10010439_34000</name>
</gene>
<accession>A0ABN3UA54</accession>
<evidence type="ECO:0000313" key="5">
    <source>
        <dbReference type="Proteomes" id="UP001501842"/>
    </source>
</evidence>
<dbReference type="PANTHER" id="PTHR44196">
    <property type="entry name" value="DEHYDROGENASE/REDUCTASE SDR FAMILY MEMBER 7B"/>
    <property type="match status" value="1"/>
</dbReference>
<dbReference type="Gene3D" id="3.40.50.720">
    <property type="entry name" value="NAD(P)-binding Rossmann-like Domain"/>
    <property type="match status" value="1"/>
</dbReference>
<organism evidence="4 5">
    <name type="scientific">Actinocorallia aurantiaca</name>
    <dbReference type="NCBI Taxonomy" id="46204"/>
    <lineage>
        <taxon>Bacteria</taxon>
        <taxon>Bacillati</taxon>
        <taxon>Actinomycetota</taxon>
        <taxon>Actinomycetes</taxon>
        <taxon>Streptosporangiales</taxon>
        <taxon>Thermomonosporaceae</taxon>
        <taxon>Actinocorallia</taxon>
    </lineage>
</organism>
<dbReference type="Proteomes" id="UP001501842">
    <property type="component" value="Unassembled WGS sequence"/>
</dbReference>
<evidence type="ECO:0000313" key="4">
    <source>
        <dbReference type="EMBL" id="GAA2727628.1"/>
    </source>
</evidence>
<dbReference type="PANTHER" id="PTHR44196:SF1">
    <property type="entry name" value="DEHYDROGENASE_REDUCTASE SDR FAMILY MEMBER 7B"/>
    <property type="match status" value="1"/>
</dbReference>
<dbReference type="Pfam" id="PF00106">
    <property type="entry name" value="adh_short"/>
    <property type="match status" value="2"/>
</dbReference>
<sequence length="291" mass="29634">MTPPVESAAAPLSERPVALVTGASRGIGRRIALALAGAGYDVAFTARTVEEGQGSIPPRYGGGETVSVPGSLETTGAEIEALGARALPVRMDLLDLESVRNAARTVLSQWGRVDLLVNNAVAHLPGNHDRILDLDLDVAARTMTGNHLHQLALIQAVLPAMLEQGGGTIVNLCSGSATTDPPAPPGEGGWGVAYSASKAAFGRLAGAVNAEYLGRGVRAFNLDPGFVVTEAGAARGGTDAIADQGFEPASEDAPGRAVVWLASSPEAERLLGKVIWTPKLVAGLDAPAGSG</sequence>
<keyword evidence="2" id="KW-0560">Oxidoreductase</keyword>
<comment type="caution">
    <text evidence="4">The sequence shown here is derived from an EMBL/GenBank/DDBJ whole genome shotgun (WGS) entry which is preliminary data.</text>
</comment>
<name>A0ABN3UA54_9ACTN</name>
<dbReference type="SUPFAM" id="SSF51735">
    <property type="entry name" value="NAD(P)-binding Rossmann-fold domains"/>
    <property type="match status" value="1"/>
</dbReference>
<reference evidence="4 5" key="1">
    <citation type="journal article" date="2019" name="Int. J. Syst. Evol. Microbiol.">
        <title>The Global Catalogue of Microorganisms (GCM) 10K type strain sequencing project: providing services to taxonomists for standard genome sequencing and annotation.</title>
        <authorList>
            <consortium name="The Broad Institute Genomics Platform"/>
            <consortium name="The Broad Institute Genome Sequencing Center for Infectious Disease"/>
            <person name="Wu L."/>
            <person name="Ma J."/>
        </authorList>
    </citation>
    <scope>NUCLEOTIDE SEQUENCE [LARGE SCALE GENOMIC DNA]</scope>
    <source>
        <strain evidence="4 5">JCM 8201</strain>
    </source>
</reference>
<evidence type="ECO:0000256" key="3">
    <source>
        <dbReference type="RuleBase" id="RU000363"/>
    </source>
</evidence>
<evidence type="ECO:0000256" key="1">
    <source>
        <dbReference type="ARBA" id="ARBA00006484"/>
    </source>
</evidence>
<protein>
    <submittedName>
        <fullName evidence="4">SDR family NAD(P)-dependent oxidoreductase</fullName>
    </submittedName>
</protein>
<dbReference type="PRINTS" id="PR00081">
    <property type="entry name" value="GDHRDH"/>
</dbReference>
<dbReference type="CDD" id="cd05233">
    <property type="entry name" value="SDR_c"/>
    <property type="match status" value="1"/>
</dbReference>
<dbReference type="RefSeq" id="WP_344451383.1">
    <property type="nucleotide sequence ID" value="NZ_BAAATZ010000012.1"/>
</dbReference>
<dbReference type="EMBL" id="BAAATZ010000012">
    <property type="protein sequence ID" value="GAA2727628.1"/>
    <property type="molecule type" value="Genomic_DNA"/>
</dbReference>
<proteinExistence type="inferred from homology"/>
<dbReference type="PRINTS" id="PR00080">
    <property type="entry name" value="SDRFAMILY"/>
</dbReference>
<comment type="similarity">
    <text evidence="1 3">Belongs to the short-chain dehydrogenases/reductases (SDR) family.</text>
</comment>